<keyword evidence="2" id="KW-1185">Reference proteome</keyword>
<dbReference type="EMBL" id="KQ978801">
    <property type="protein sequence ID" value="KYN28316.1"/>
    <property type="molecule type" value="Genomic_DNA"/>
</dbReference>
<reference evidence="1 2" key="1">
    <citation type="submission" date="2015-09" db="EMBL/GenBank/DDBJ databases">
        <title>Trachymyrmex cornetzi WGS genome.</title>
        <authorList>
            <person name="Nygaard S."/>
            <person name="Hu H."/>
            <person name="Boomsma J."/>
            <person name="Zhang G."/>
        </authorList>
    </citation>
    <scope>NUCLEOTIDE SEQUENCE [LARGE SCALE GENOMIC DNA]</scope>
    <source>
        <strain evidence="1">Tcor2-1</strain>
        <tissue evidence="1">Whole body</tissue>
    </source>
</reference>
<protein>
    <submittedName>
        <fullName evidence="1">Uncharacterized protein</fullName>
    </submittedName>
</protein>
<gene>
    <name evidence="1" type="ORF">ALC57_02377</name>
</gene>
<organism evidence="1 2">
    <name type="scientific">Trachymyrmex cornetzi</name>
    <dbReference type="NCBI Taxonomy" id="471704"/>
    <lineage>
        <taxon>Eukaryota</taxon>
        <taxon>Metazoa</taxon>
        <taxon>Ecdysozoa</taxon>
        <taxon>Arthropoda</taxon>
        <taxon>Hexapoda</taxon>
        <taxon>Insecta</taxon>
        <taxon>Pterygota</taxon>
        <taxon>Neoptera</taxon>
        <taxon>Endopterygota</taxon>
        <taxon>Hymenoptera</taxon>
        <taxon>Apocrita</taxon>
        <taxon>Aculeata</taxon>
        <taxon>Formicoidea</taxon>
        <taxon>Formicidae</taxon>
        <taxon>Myrmicinae</taxon>
        <taxon>Trachymyrmex</taxon>
    </lineage>
</organism>
<feature type="non-terminal residue" evidence="1">
    <location>
        <position position="1"/>
    </location>
</feature>
<dbReference type="AlphaFoldDB" id="A0A195EJK2"/>
<name>A0A195EJK2_9HYME</name>
<evidence type="ECO:0000313" key="2">
    <source>
        <dbReference type="Proteomes" id="UP000078492"/>
    </source>
</evidence>
<evidence type="ECO:0000313" key="1">
    <source>
        <dbReference type="EMBL" id="KYN28316.1"/>
    </source>
</evidence>
<accession>A0A195EJK2</accession>
<dbReference type="Proteomes" id="UP000078492">
    <property type="component" value="Unassembled WGS sequence"/>
</dbReference>
<proteinExistence type="predicted"/>
<sequence>TEDWRYLPQNARESAHSRDSVARWQVSLGAHERAESPCADRAARNNSSARHWQLRIPGRPSCSRGIRQCRPVSIYNGESLRFHRLYCLDE</sequence>